<feature type="transmembrane region" description="Helical" evidence="9">
    <location>
        <begin position="306"/>
        <end position="330"/>
    </location>
</feature>
<keyword evidence="4" id="KW-0297">G-protein coupled receptor</keyword>
<dbReference type="InterPro" id="IPR017452">
    <property type="entry name" value="GPCR_Rhodpsn_7TM"/>
</dbReference>
<evidence type="ECO:0000256" key="1">
    <source>
        <dbReference type="ARBA" id="ARBA00004141"/>
    </source>
</evidence>
<evidence type="ECO:0000256" key="9">
    <source>
        <dbReference type="SAM" id="Phobius"/>
    </source>
</evidence>
<feature type="transmembrane region" description="Helical" evidence="9">
    <location>
        <begin position="102"/>
        <end position="127"/>
    </location>
</feature>
<feature type="transmembrane region" description="Helical" evidence="9">
    <location>
        <begin position="148"/>
        <end position="167"/>
    </location>
</feature>
<evidence type="ECO:0000256" key="8">
    <source>
        <dbReference type="SAM" id="MobiDB-lite"/>
    </source>
</evidence>
<dbReference type="EMBL" id="MU825873">
    <property type="protein sequence ID" value="KAJ7387887.1"/>
    <property type="molecule type" value="Genomic_DNA"/>
</dbReference>
<dbReference type="InterPro" id="IPR000276">
    <property type="entry name" value="GPCR_Rhodpsn"/>
</dbReference>
<comment type="subcellular location">
    <subcellularLocation>
        <location evidence="1">Membrane</location>
        <topology evidence="1">Multi-pass membrane protein</topology>
    </subcellularLocation>
</comment>
<keyword evidence="12" id="KW-1185">Reference proteome</keyword>
<dbReference type="PRINTS" id="PR00237">
    <property type="entry name" value="GPCRRHODOPSN"/>
</dbReference>
<dbReference type="OrthoDB" id="10053194at2759"/>
<evidence type="ECO:0000256" key="3">
    <source>
        <dbReference type="ARBA" id="ARBA00022989"/>
    </source>
</evidence>
<evidence type="ECO:0000313" key="11">
    <source>
        <dbReference type="EMBL" id="KAJ7387887.1"/>
    </source>
</evidence>
<dbReference type="CDD" id="cd00637">
    <property type="entry name" value="7tm_classA_rhodopsin-like"/>
    <property type="match status" value="1"/>
</dbReference>
<keyword evidence="7" id="KW-0807">Transducer</keyword>
<feature type="transmembrane region" description="Helical" evidence="9">
    <location>
        <begin position="28"/>
        <end position="49"/>
    </location>
</feature>
<feature type="domain" description="G-protein coupled receptors family 1 profile" evidence="10">
    <location>
        <begin position="44"/>
        <end position="327"/>
    </location>
</feature>
<dbReference type="Gene3D" id="1.20.1070.10">
    <property type="entry name" value="Rhodopsin 7-helix transmembrane proteins"/>
    <property type="match status" value="1"/>
</dbReference>
<dbReference type="PANTHER" id="PTHR45695:SF9">
    <property type="entry name" value="LEUCOKININ RECEPTOR"/>
    <property type="match status" value="1"/>
</dbReference>
<keyword evidence="5 9" id="KW-0472">Membrane</keyword>
<name>A0A9W9ZUD1_9CNID</name>
<dbReference type="Proteomes" id="UP001163046">
    <property type="component" value="Unassembled WGS sequence"/>
</dbReference>
<dbReference type="AlphaFoldDB" id="A0A9W9ZUD1"/>
<feature type="transmembrane region" description="Helical" evidence="9">
    <location>
        <begin position="201"/>
        <end position="227"/>
    </location>
</feature>
<accession>A0A9W9ZUD1</accession>
<reference evidence="11" key="1">
    <citation type="submission" date="2023-01" db="EMBL/GenBank/DDBJ databases">
        <title>Genome assembly of the deep-sea coral Lophelia pertusa.</title>
        <authorList>
            <person name="Herrera S."/>
            <person name="Cordes E."/>
        </authorList>
    </citation>
    <scope>NUCLEOTIDE SEQUENCE</scope>
    <source>
        <strain evidence="11">USNM1676648</strain>
        <tissue evidence="11">Polyp</tissue>
    </source>
</reference>
<evidence type="ECO:0000256" key="4">
    <source>
        <dbReference type="ARBA" id="ARBA00023040"/>
    </source>
</evidence>
<keyword evidence="6" id="KW-0675">Receptor</keyword>
<keyword evidence="3 9" id="KW-1133">Transmembrane helix</keyword>
<evidence type="ECO:0000256" key="7">
    <source>
        <dbReference type="ARBA" id="ARBA00023224"/>
    </source>
</evidence>
<feature type="compositionally biased region" description="Polar residues" evidence="8">
    <location>
        <begin position="350"/>
        <end position="362"/>
    </location>
</feature>
<feature type="region of interest" description="Disordered" evidence="8">
    <location>
        <begin position="348"/>
        <end position="372"/>
    </location>
</feature>
<dbReference type="GO" id="GO:0004930">
    <property type="term" value="F:G protein-coupled receptor activity"/>
    <property type="evidence" value="ECO:0007669"/>
    <property type="project" value="UniProtKB-KW"/>
</dbReference>
<dbReference type="GO" id="GO:0005886">
    <property type="term" value="C:plasma membrane"/>
    <property type="evidence" value="ECO:0007669"/>
    <property type="project" value="TreeGrafter"/>
</dbReference>
<sequence length="372" mass="42638">MNDSYNSTAAGGTNLPGKFIPEPFGMTVARLTLFGIVFLAAVIGNFFVFTASFRNRRLRTFSYCLITNLAISDFVSMFWVPFLLVNEQLNAGWIYGTFLCRFINPTQVVCGLVTTNVHVAIAIDRYFSIVRGRLSKSCNHSRYRRARVIVPLVWIVAVVCSLPTYIFRELYSLTLKSGEKIEFCLESFPLMEDSKDGYRQMYSVFLFFVNYVIPISVSTALYGKIILHLKKTKLERKKLGRKFSQRNSATSKDAKVCSNNLTELEKRFISMAIIIVMIFFFCYLPYQVVFLLAEFADYATSWPYLRILMSVVYFLTWLPNALNPICYGAMDQRYAKAFRMICLSFKDNSDSGSKNQTGSLSRAHSRRLTEEL</sequence>
<feature type="transmembrane region" description="Helical" evidence="9">
    <location>
        <begin position="61"/>
        <end position="82"/>
    </location>
</feature>
<evidence type="ECO:0000256" key="6">
    <source>
        <dbReference type="ARBA" id="ARBA00023170"/>
    </source>
</evidence>
<feature type="transmembrane region" description="Helical" evidence="9">
    <location>
        <begin position="268"/>
        <end position="286"/>
    </location>
</feature>
<evidence type="ECO:0000256" key="2">
    <source>
        <dbReference type="ARBA" id="ARBA00022692"/>
    </source>
</evidence>
<gene>
    <name evidence="11" type="ORF">OS493_001237</name>
</gene>
<organism evidence="11 12">
    <name type="scientific">Desmophyllum pertusum</name>
    <dbReference type="NCBI Taxonomy" id="174260"/>
    <lineage>
        <taxon>Eukaryota</taxon>
        <taxon>Metazoa</taxon>
        <taxon>Cnidaria</taxon>
        <taxon>Anthozoa</taxon>
        <taxon>Hexacorallia</taxon>
        <taxon>Scleractinia</taxon>
        <taxon>Caryophylliina</taxon>
        <taxon>Caryophylliidae</taxon>
        <taxon>Desmophyllum</taxon>
    </lineage>
</organism>
<dbReference type="PANTHER" id="PTHR45695">
    <property type="entry name" value="LEUCOKININ RECEPTOR-RELATED"/>
    <property type="match status" value="1"/>
</dbReference>
<dbReference type="SUPFAM" id="SSF81321">
    <property type="entry name" value="Family A G protein-coupled receptor-like"/>
    <property type="match status" value="1"/>
</dbReference>
<evidence type="ECO:0000256" key="5">
    <source>
        <dbReference type="ARBA" id="ARBA00023136"/>
    </source>
</evidence>
<evidence type="ECO:0000313" key="12">
    <source>
        <dbReference type="Proteomes" id="UP001163046"/>
    </source>
</evidence>
<dbReference type="PROSITE" id="PS50262">
    <property type="entry name" value="G_PROTEIN_RECEP_F1_2"/>
    <property type="match status" value="1"/>
</dbReference>
<keyword evidence="2 9" id="KW-0812">Transmembrane</keyword>
<comment type="caution">
    <text evidence="11">The sequence shown here is derived from an EMBL/GenBank/DDBJ whole genome shotgun (WGS) entry which is preliminary data.</text>
</comment>
<evidence type="ECO:0000259" key="10">
    <source>
        <dbReference type="PROSITE" id="PS50262"/>
    </source>
</evidence>
<dbReference type="Pfam" id="PF00001">
    <property type="entry name" value="7tm_1"/>
    <property type="match status" value="1"/>
</dbReference>
<proteinExistence type="predicted"/>
<protein>
    <recommendedName>
        <fullName evidence="10">G-protein coupled receptors family 1 profile domain-containing protein</fullName>
    </recommendedName>
</protein>